<keyword evidence="1" id="KW-0812">Transmembrane</keyword>
<keyword evidence="3" id="KW-1185">Reference proteome</keyword>
<protein>
    <submittedName>
        <fullName evidence="2">Uncharacterized protein</fullName>
    </submittedName>
</protein>
<evidence type="ECO:0000313" key="2">
    <source>
        <dbReference type="EMBL" id="ERM82721.1"/>
    </source>
</evidence>
<evidence type="ECO:0000313" key="3">
    <source>
        <dbReference type="Proteomes" id="UP000016843"/>
    </source>
</evidence>
<gene>
    <name evidence="2" type="ORF">P872_04175</name>
</gene>
<sequence>MPLKHYLGDEFVKSYGSLVFLIYIAQSIAQFMQKKS</sequence>
<accession>U5C1B3</accession>
<feature type="transmembrane region" description="Helical" evidence="1">
    <location>
        <begin position="12"/>
        <end position="32"/>
    </location>
</feature>
<evidence type="ECO:0000256" key="1">
    <source>
        <dbReference type="SAM" id="Phobius"/>
    </source>
</evidence>
<reference evidence="2 3" key="1">
    <citation type="journal article" date="2013" name="Genome Announc.">
        <title>Draft Genome Sequence of the Psychrophilic and Alkaliphilic Rhodonellum psychrophilum Strain GCM71T.</title>
        <authorList>
            <person name="Hauptmann A.L."/>
            <person name="Glaring M.A."/>
            <person name="Hallin P.F."/>
            <person name="Prieme A."/>
            <person name="Stougaard P."/>
        </authorList>
    </citation>
    <scope>NUCLEOTIDE SEQUENCE [LARGE SCALE GENOMIC DNA]</scope>
    <source>
        <strain evidence="2 3">GCM71</strain>
    </source>
</reference>
<keyword evidence="1" id="KW-0472">Membrane</keyword>
<keyword evidence="1" id="KW-1133">Transmembrane helix</keyword>
<organism evidence="2 3">
    <name type="scientific">Rhodonellum psychrophilum GCM71 = DSM 17998</name>
    <dbReference type="NCBI Taxonomy" id="1123057"/>
    <lineage>
        <taxon>Bacteria</taxon>
        <taxon>Pseudomonadati</taxon>
        <taxon>Bacteroidota</taxon>
        <taxon>Cytophagia</taxon>
        <taxon>Cytophagales</taxon>
        <taxon>Cytophagaceae</taxon>
        <taxon>Rhodonellum</taxon>
    </lineage>
</organism>
<proteinExistence type="predicted"/>
<comment type="caution">
    <text evidence="2">The sequence shown here is derived from an EMBL/GenBank/DDBJ whole genome shotgun (WGS) entry which is preliminary data.</text>
</comment>
<dbReference type="Proteomes" id="UP000016843">
    <property type="component" value="Unassembled WGS sequence"/>
</dbReference>
<name>U5C1B3_9BACT</name>
<dbReference type="AlphaFoldDB" id="U5C1B3"/>
<dbReference type="EMBL" id="AWXR01000022">
    <property type="protein sequence ID" value="ERM82721.1"/>
    <property type="molecule type" value="Genomic_DNA"/>
</dbReference>